<dbReference type="PANTHER" id="PTHR16950:SF16">
    <property type="entry name" value="ZINC TRANSPORTER ZIP13"/>
    <property type="match status" value="1"/>
</dbReference>
<dbReference type="GO" id="GO:0016020">
    <property type="term" value="C:membrane"/>
    <property type="evidence" value="ECO:0007669"/>
    <property type="project" value="UniProtKB-SubCell"/>
</dbReference>
<reference evidence="8 9" key="1">
    <citation type="journal article" date="2011" name="Science">
        <title>The ecoresponsive genome of Daphnia pulex.</title>
        <authorList>
            <person name="Colbourne J.K."/>
            <person name="Pfrender M.E."/>
            <person name="Gilbert D."/>
            <person name="Thomas W.K."/>
            <person name="Tucker A."/>
            <person name="Oakley T.H."/>
            <person name="Tokishita S."/>
            <person name="Aerts A."/>
            <person name="Arnold G.J."/>
            <person name="Basu M.K."/>
            <person name="Bauer D.J."/>
            <person name="Caceres C.E."/>
            <person name="Carmel L."/>
            <person name="Casola C."/>
            <person name="Choi J.H."/>
            <person name="Detter J.C."/>
            <person name="Dong Q."/>
            <person name="Dusheyko S."/>
            <person name="Eads B.D."/>
            <person name="Frohlich T."/>
            <person name="Geiler-Samerotte K.A."/>
            <person name="Gerlach D."/>
            <person name="Hatcher P."/>
            <person name="Jogdeo S."/>
            <person name="Krijgsveld J."/>
            <person name="Kriventseva E.V."/>
            <person name="Kultz D."/>
            <person name="Laforsch C."/>
            <person name="Lindquist E."/>
            <person name="Lopez J."/>
            <person name="Manak J.R."/>
            <person name="Muller J."/>
            <person name="Pangilinan J."/>
            <person name="Patwardhan R.P."/>
            <person name="Pitluck S."/>
            <person name="Pritham E.J."/>
            <person name="Rechtsteiner A."/>
            <person name="Rho M."/>
            <person name="Rogozin I.B."/>
            <person name="Sakarya O."/>
            <person name="Salamov A."/>
            <person name="Schaack S."/>
            <person name="Shapiro H."/>
            <person name="Shiga Y."/>
            <person name="Skalitzky C."/>
            <person name="Smith Z."/>
            <person name="Souvorov A."/>
            <person name="Sung W."/>
            <person name="Tang Z."/>
            <person name="Tsuchiya D."/>
            <person name="Tu H."/>
            <person name="Vos H."/>
            <person name="Wang M."/>
            <person name="Wolf Y.I."/>
            <person name="Yamagata H."/>
            <person name="Yamada T."/>
            <person name="Ye Y."/>
            <person name="Shaw J.R."/>
            <person name="Andrews J."/>
            <person name="Crease T.J."/>
            <person name="Tang H."/>
            <person name="Lucas S.M."/>
            <person name="Robertson H.M."/>
            <person name="Bork P."/>
            <person name="Koonin E.V."/>
            <person name="Zdobnov E.M."/>
            <person name="Grigoriev I.V."/>
            <person name="Lynch M."/>
            <person name="Boore J.L."/>
        </authorList>
    </citation>
    <scope>NUCLEOTIDE SEQUENCE [LARGE SCALE GENOMIC DNA]</scope>
</reference>
<feature type="region of interest" description="Disordered" evidence="6">
    <location>
        <begin position="112"/>
        <end position="167"/>
    </location>
</feature>
<dbReference type="EMBL" id="GL732524">
    <property type="protein sequence ID" value="EFX89237.1"/>
    <property type="molecule type" value="Genomic_DNA"/>
</dbReference>
<evidence type="ECO:0000313" key="8">
    <source>
        <dbReference type="EMBL" id="EFX89237.1"/>
    </source>
</evidence>
<dbReference type="InterPro" id="IPR003689">
    <property type="entry name" value="ZIP"/>
</dbReference>
<evidence type="ECO:0000256" key="2">
    <source>
        <dbReference type="ARBA" id="ARBA00022692"/>
    </source>
</evidence>
<feature type="transmembrane region" description="Helical" evidence="7">
    <location>
        <begin position="6"/>
        <end position="29"/>
    </location>
</feature>
<accession>E9FSP6</accession>
<proteinExistence type="inferred from homology"/>
<dbReference type="PANTHER" id="PTHR16950">
    <property type="entry name" value="ZINC TRANSPORTER SLC39A7 HISTIDINE-RICH MEMBRANE PROTEIN KE4"/>
    <property type="match status" value="1"/>
</dbReference>
<keyword evidence="2 7" id="KW-0812">Transmembrane</keyword>
<feature type="transmembrane region" description="Helical" evidence="7">
    <location>
        <begin position="245"/>
        <end position="262"/>
    </location>
</feature>
<dbReference type="Pfam" id="PF02535">
    <property type="entry name" value="Zip"/>
    <property type="match status" value="1"/>
</dbReference>
<dbReference type="FunCoup" id="E9FSP6">
    <property type="interactions" value="936"/>
</dbReference>
<comment type="subcellular location">
    <subcellularLocation>
        <location evidence="1">Membrane</location>
        <topology evidence="1">Multi-pass membrane protein</topology>
    </subcellularLocation>
</comment>
<dbReference type="OrthoDB" id="200954at2759"/>
<organism evidence="8 9">
    <name type="scientific">Daphnia pulex</name>
    <name type="common">Water flea</name>
    <dbReference type="NCBI Taxonomy" id="6669"/>
    <lineage>
        <taxon>Eukaryota</taxon>
        <taxon>Metazoa</taxon>
        <taxon>Ecdysozoa</taxon>
        <taxon>Arthropoda</taxon>
        <taxon>Crustacea</taxon>
        <taxon>Branchiopoda</taxon>
        <taxon>Diplostraca</taxon>
        <taxon>Cladocera</taxon>
        <taxon>Anomopoda</taxon>
        <taxon>Daphniidae</taxon>
        <taxon>Daphnia</taxon>
    </lineage>
</organism>
<keyword evidence="9" id="KW-1185">Reference proteome</keyword>
<dbReference type="InParanoid" id="E9FSP6"/>
<dbReference type="Proteomes" id="UP000000305">
    <property type="component" value="Unassembled WGS sequence"/>
</dbReference>
<feature type="transmembrane region" description="Helical" evidence="7">
    <location>
        <begin position="305"/>
        <end position="325"/>
    </location>
</feature>
<dbReference type="OMA" id="HEVPHHI"/>
<dbReference type="GO" id="GO:0005385">
    <property type="term" value="F:zinc ion transmembrane transporter activity"/>
    <property type="evidence" value="ECO:0000318"/>
    <property type="project" value="GO_Central"/>
</dbReference>
<comment type="similarity">
    <text evidence="5">Belongs to the ZIP transporter (TC 2.A.5) family. KE4/Catsup subfamily.</text>
</comment>
<dbReference type="eggNOG" id="KOG2694">
    <property type="taxonomic scope" value="Eukaryota"/>
</dbReference>
<dbReference type="HOGENOM" id="CLU_015114_0_2_1"/>
<feature type="transmembrane region" description="Helical" evidence="7">
    <location>
        <begin position="274"/>
        <end position="293"/>
    </location>
</feature>
<dbReference type="GO" id="GO:0071577">
    <property type="term" value="P:zinc ion transmembrane transport"/>
    <property type="evidence" value="ECO:0000318"/>
    <property type="project" value="GO_Central"/>
</dbReference>
<evidence type="ECO:0000256" key="5">
    <source>
        <dbReference type="ARBA" id="ARBA00038485"/>
    </source>
</evidence>
<evidence type="ECO:0000256" key="7">
    <source>
        <dbReference type="SAM" id="Phobius"/>
    </source>
</evidence>
<dbReference type="STRING" id="6669.E9FSP6"/>
<evidence type="ECO:0000256" key="3">
    <source>
        <dbReference type="ARBA" id="ARBA00022989"/>
    </source>
</evidence>
<protein>
    <recommendedName>
        <fullName evidence="10">EOG090X0EEU</fullName>
    </recommendedName>
</protein>
<keyword evidence="3 7" id="KW-1133">Transmembrane helix</keyword>
<sequence length="326" mass="34951">MDSEWHPWIGSVAGAMLVGLSGIVPLLVFPDPSKLKNPSSSTPLEQSPSFRLLLSFAVGGLLGDVFLHLLPEAWHLIRNDSNRGQVQLGMWLIAGLFAFALLERLLSSTAEAAEDNESSRELAQQEDEDSDTQNNNDPCDNKKRQQEKKDFIKRKNSAPPSQLSLLNPFHGMSSKQVTGYLNLLANGIDNFTHGLAVAGSFLVSTRVGLLTTAAILLHEIPHEVADFAILLRAGFGRWDAAKAQLGTATIGIAGAMTALISNGSDLADGRITSWILPFTAGGFLHIALVTVVPELLEESHPKQSFLQLVFVVAGIAATAGVSLIVD</sequence>
<gene>
    <name evidence="8" type="ORF">DAPPUDRAFT_40908</name>
</gene>
<evidence type="ECO:0000256" key="1">
    <source>
        <dbReference type="ARBA" id="ARBA00004141"/>
    </source>
</evidence>
<feature type="transmembrane region" description="Helical" evidence="7">
    <location>
        <begin position="50"/>
        <end position="68"/>
    </location>
</feature>
<dbReference type="GO" id="GO:0006882">
    <property type="term" value="P:intracellular zinc ion homeostasis"/>
    <property type="evidence" value="ECO:0000318"/>
    <property type="project" value="GO_Central"/>
</dbReference>
<evidence type="ECO:0000256" key="6">
    <source>
        <dbReference type="SAM" id="MobiDB-lite"/>
    </source>
</evidence>
<evidence type="ECO:0000256" key="4">
    <source>
        <dbReference type="ARBA" id="ARBA00023136"/>
    </source>
</evidence>
<dbReference type="KEGG" id="dpx:DAPPUDRAFT_40908"/>
<dbReference type="AlphaFoldDB" id="E9FSP6"/>
<evidence type="ECO:0000313" key="9">
    <source>
        <dbReference type="Proteomes" id="UP000000305"/>
    </source>
</evidence>
<keyword evidence="4 7" id="KW-0472">Membrane</keyword>
<evidence type="ECO:0008006" key="10">
    <source>
        <dbReference type="Google" id="ProtNLM"/>
    </source>
</evidence>
<feature type="compositionally biased region" description="Basic and acidic residues" evidence="6">
    <location>
        <begin position="139"/>
        <end position="150"/>
    </location>
</feature>
<name>E9FSP6_DAPPU</name>